<dbReference type="Gene3D" id="3.90.550.10">
    <property type="entry name" value="Spore Coat Polysaccharide Biosynthesis Protein SpsA, Chain A"/>
    <property type="match status" value="1"/>
</dbReference>
<gene>
    <name evidence="1" type="ORF">CBP12_11145</name>
</gene>
<dbReference type="Proteomes" id="UP000243793">
    <property type="component" value="Chromosome"/>
</dbReference>
<dbReference type="InterPro" id="IPR029044">
    <property type="entry name" value="Nucleotide-diphossugar_trans"/>
</dbReference>
<protein>
    <recommendedName>
        <fullName evidence="3">Glycosyl transferase</fullName>
    </recommendedName>
</protein>
<dbReference type="CDD" id="cd00761">
    <property type="entry name" value="Glyco_tranf_GTA_type"/>
    <property type="match status" value="1"/>
</dbReference>
<evidence type="ECO:0000313" key="1">
    <source>
        <dbReference type="EMBL" id="ART80631.1"/>
    </source>
</evidence>
<dbReference type="AlphaFoldDB" id="A0A1Y0CZ77"/>
<dbReference type="SUPFAM" id="SSF53448">
    <property type="entry name" value="Nucleotide-diphospho-sugar transferases"/>
    <property type="match status" value="1"/>
</dbReference>
<accession>A0A1Y0CZ77</accession>
<dbReference type="KEGG" id="ocm:CBP12_11145"/>
<organism evidence="1 2">
    <name type="scientific">Oceanisphaera avium</name>
    <dbReference type="NCBI Taxonomy" id="1903694"/>
    <lineage>
        <taxon>Bacteria</taxon>
        <taxon>Pseudomonadati</taxon>
        <taxon>Pseudomonadota</taxon>
        <taxon>Gammaproteobacteria</taxon>
        <taxon>Aeromonadales</taxon>
        <taxon>Aeromonadaceae</taxon>
        <taxon>Oceanisphaera</taxon>
    </lineage>
</organism>
<evidence type="ECO:0008006" key="3">
    <source>
        <dbReference type="Google" id="ProtNLM"/>
    </source>
</evidence>
<proteinExistence type="predicted"/>
<evidence type="ECO:0000313" key="2">
    <source>
        <dbReference type="Proteomes" id="UP000243793"/>
    </source>
</evidence>
<dbReference type="EMBL" id="CP021376">
    <property type="protein sequence ID" value="ART80631.1"/>
    <property type="molecule type" value="Genomic_DNA"/>
</dbReference>
<dbReference type="OrthoDB" id="8841719at2"/>
<reference evidence="2" key="1">
    <citation type="submission" date="2017-05" db="EMBL/GenBank/DDBJ databases">
        <authorList>
            <person name="Sung H."/>
        </authorList>
    </citation>
    <scope>NUCLEOTIDE SEQUENCE [LARGE SCALE GENOMIC DNA]</scope>
    <source>
        <strain evidence="2">AMac2203</strain>
    </source>
</reference>
<dbReference type="RefSeq" id="WP_086964500.1">
    <property type="nucleotide sequence ID" value="NZ_CP021376.1"/>
</dbReference>
<keyword evidence="2" id="KW-1185">Reference proteome</keyword>
<name>A0A1Y0CZ77_9GAMM</name>
<sequence length="301" mass="33491">MKPFVIVATKGRAKETKVLLDYLLNQSLMPHYVVVVGSEQSDIEGLETHPFIEQKKGELVISNAGLCIQRNAGIETLLTTQPELAVEQDWFVTFFDDDFRPAQNWIAEAQKYFTENTDVVGITGLVLADGVHLEFGIPEEEAQNYLTSQSADTHEKPSAVQGLYGCNMAYAGKIMQLQRFDENLPMYSWQEDYDFAHRALKYGVLRKVSATKGVHLGTSNGRTSGVRFGYSQIANPLYLIKKGSMPWPAAVKLMSKNVASNSSKTLRGVRIKDYSGRLKGNARAISDLIRGKLNPLNVLNL</sequence>